<proteinExistence type="predicted"/>
<evidence type="ECO:0000313" key="2">
    <source>
        <dbReference type="Proteomes" id="UP000436181"/>
    </source>
</evidence>
<reference evidence="1 2" key="1">
    <citation type="submission" date="2019-10" db="EMBL/GenBank/DDBJ databases">
        <title>Corynebacterium sp novel species isolated from the respiratory tract of Marmot.</title>
        <authorList>
            <person name="Zhang G."/>
        </authorList>
    </citation>
    <scope>NUCLEOTIDE SEQUENCE [LARGE SCALE GENOMIC DNA]</scope>
    <source>
        <strain evidence="1 2">336</strain>
    </source>
</reference>
<name>A0ABQ6VK38_9CORY</name>
<dbReference type="Proteomes" id="UP000436181">
    <property type="component" value="Unassembled WGS sequence"/>
</dbReference>
<dbReference type="EMBL" id="WBZJ01000001">
    <property type="protein sequence ID" value="KAB3523506.1"/>
    <property type="molecule type" value="Genomic_DNA"/>
</dbReference>
<protein>
    <submittedName>
        <fullName evidence="1">Uncharacterized protein</fullName>
    </submittedName>
</protein>
<dbReference type="RefSeq" id="WP_151844170.1">
    <property type="nucleotide sequence ID" value="NZ_WBZJ01000001.1"/>
</dbReference>
<evidence type="ECO:0000313" key="1">
    <source>
        <dbReference type="EMBL" id="KAB3523506.1"/>
    </source>
</evidence>
<sequence>MSTNTPDQRSAEGLATEFISNLRALSTGSYLRPEDKTFWESPYPETVVDQAQSILSHMIDAARNTNGTAAENAVSSTHAIAASDAITVRVPHSTLEQDEVRQEPTPASKKMIGQIQPHVEQLKQLSDQHLGAVLDVEEIDELVQIVEVLAEDSGAQSSVVGGHVRAVCED</sequence>
<gene>
    <name evidence="1" type="ORF">F8377_05180</name>
</gene>
<keyword evidence="2" id="KW-1185">Reference proteome</keyword>
<organism evidence="1 2">
    <name type="scientific">Corynebacterium zhongnanshanii</name>
    <dbReference type="NCBI Taxonomy" id="2768834"/>
    <lineage>
        <taxon>Bacteria</taxon>
        <taxon>Bacillati</taxon>
        <taxon>Actinomycetota</taxon>
        <taxon>Actinomycetes</taxon>
        <taxon>Mycobacteriales</taxon>
        <taxon>Corynebacteriaceae</taxon>
        <taxon>Corynebacterium</taxon>
    </lineage>
</organism>
<accession>A0ABQ6VK38</accession>
<comment type="caution">
    <text evidence="1">The sequence shown here is derived from an EMBL/GenBank/DDBJ whole genome shotgun (WGS) entry which is preliminary data.</text>
</comment>